<dbReference type="EMBL" id="AP014809">
    <property type="protein sequence ID" value="BAU93814.1"/>
    <property type="molecule type" value="Genomic_DNA"/>
</dbReference>
<evidence type="ECO:0000313" key="2">
    <source>
        <dbReference type="Proteomes" id="UP000218288"/>
    </source>
</evidence>
<dbReference type="AlphaFoldDB" id="A0A160PKW4"/>
<proteinExistence type="predicted"/>
<reference evidence="1 2" key="1">
    <citation type="journal article" date="2016" name="Genome Announc.">
        <title>Complete Genome Sequence of Methylobacterium populi P-1M, Isolated from Pink-Pigmented Household Biofilm.</title>
        <authorList>
            <person name="Morohoshi T."/>
            <person name="Ikeda T."/>
        </authorList>
    </citation>
    <scope>NUCLEOTIDE SEQUENCE [LARGE SCALE GENOMIC DNA]</scope>
    <source>
        <strain evidence="1 2">P-1M</strain>
    </source>
</reference>
<dbReference type="RefSeq" id="WP_244573416.1">
    <property type="nucleotide sequence ID" value="NZ_AP014809.1"/>
</dbReference>
<protein>
    <submittedName>
        <fullName evidence="1">Uncharacterized protein</fullName>
    </submittedName>
</protein>
<dbReference type="Proteomes" id="UP000218288">
    <property type="component" value="Chromosome"/>
</dbReference>
<gene>
    <name evidence="1" type="ORF">MPPM_5209</name>
</gene>
<organism evidence="1 2">
    <name type="scientific">Methylorubrum populi</name>
    <dbReference type="NCBI Taxonomy" id="223967"/>
    <lineage>
        <taxon>Bacteria</taxon>
        <taxon>Pseudomonadati</taxon>
        <taxon>Pseudomonadota</taxon>
        <taxon>Alphaproteobacteria</taxon>
        <taxon>Hyphomicrobiales</taxon>
        <taxon>Methylobacteriaceae</taxon>
        <taxon>Methylorubrum</taxon>
    </lineage>
</organism>
<sequence>MRTAEAIAALPYSLKEDGGPDRFAVLVGRDVAGHVSPCSEHPGMWRADGLTRLMGRTYHREEAAAFLAAWHNARDDA</sequence>
<name>A0A160PKW4_9HYPH</name>
<accession>A0A160PKW4</accession>
<evidence type="ECO:0000313" key="1">
    <source>
        <dbReference type="EMBL" id="BAU93814.1"/>
    </source>
</evidence>